<dbReference type="STRING" id="1219065.VPR01S_02_00870"/>
<protein>
    <recommendedName>
        <fullName evidence="2">Phosphorelay protein LuxU</fullName>
    </recommendedName>
</protein>
<keyword evidence="8" id="KW-1185">Reference proteome</keyword>
<dbReference type="GO" id="GO:0000160">
    <property type="term" value="P:phosphorelay signal transduction system"/>
    <property type="evidence" value="ECO:0007669"/>
    <property type="project" value="UniProtKB-KW"/>
</dbReference>
<organism evidence="7 8">
    <name type="scientific">Vibrio proteolyticus NBRC 13287</name>
    <dbReference type="NCBI Taxonomy" id="1219065"/>
    <lineage>
        <taxon>Bacteria</taxon>
        <taxon>Pseudomonadati</taxon>
        <taxon>Pseudomonadota</taxon>
        <taxon>Gammaproteobacteria</taxon>
        <taxon>Vibrionales</taxon>
        <taxon>Vibrionaceae</taxon>
        <taxon>Vibrio</taxon>
    </lineage>
</organism>
<dbReference type="eggNOG" id="COG2198">
    <property type="taxonomic scope" value="Bacteria"/>
</dbReference>
<reference evidence="7 8" key="1">
    <citation type="submission" date="2013-09" db="EMBL/GenBank/DDBJ databases">
        <title>Whole genome shotgun sequence of Vibrio proteolyticus NBRC 13287.</title>
        <authorList>
            <person name="Isaki S."/>
            <person name="Hosoyama A."/>
            <person name="Numata M."/>
            <person name="Hashimoto M."/>
            <person name="Hosoyama Y."/>
            <person name="Tsuchikane K."/>
            <person name="Noguchi M."/>
            <person name="Hirakata S."/>
            <person name="Ichikawa N."/>
            <person name="Ohji S."/>
            <person name="Yamazoe A."/>
            <person name="Fujita N."/>
        </authorList>
    </citation>
    <scope>NUCLEOTIDE SEQUENCE [LARGE SCALE GENOMIC DNA]</scope>
    <source>
        <strain evidence="7 8">NBRC 13287</strain>
    </source>
</reference>
<name>U2ZDS8_VIBPR</name>
<gene>
    <name evidence="7" type="ORF">VPR01S_02_00870</name>
</gene>
<dbReference type="NCBIfam" id="NF041948">
    <property type="entry name" value="Phrelay_LuxU_Vib"/>
    <property type="match status" value="1"/>
</dbReference>
<keyword evidence="3 5" id="KW-0597">Phosphoprotein</keyword>
<dbReference type="InterPro" id="IPR053403">
    <property type="entry name" value="QS_phosphorelay_intermediate"/>
</dbReference>
<accession>U2ZDS8</accession>
<dbReference type="InterPro" id="IPR036641">
    <property type="entry name" value="HPT_dom_sf"/>
</dbReference>
<evidence type="ECO:0000256" key="3">
    <source>
        <dbReference type="ARBA" id="ARBA00022553"/>
    </source>
</evidence>
<comment type="caution">
    <text evidence="7">The sequence shown here is derived from an EMBL/GenBank/DDBJ whole genome shotgun (WGS) entry which is preliminary data.</text>
</comment>
<evidence type="ECO:0000256" key="1">
    <source>
        <dbReference type="ARBA" id="ARBA00011245"/>
    </source>
</evidence>
<dbReference type="EMBL" id="BATJ01000002">
    <property type="protein sequence ID" value="GAD65836.1"/>
    <property type="molecule type" value="Genomic_DNA"/>
</dbReference>
<evidence type="ECO:0000259" key="6">
    <source>
        <dbReference type="PROSITE" id="PS50894"/>
    </source>
</evidence>
<dbReference type="Gene3D" id="1.20.120.160">
    <property type="entry name" value="HPT domain"/>
    <property type="match status" value="1"/>
</dbReference>
<evidence type="ECO:0000256" key="5">
    <source>
        <dbReference type="PROSITE-ProRule" id="PRU00110"/>
    </source>
</evidence>
<dbReference type="AlphaFoldDB" id="U2ZDS8"/>
<evidence type="ECO:0000313" key="8">
    <source>
        <dbReference type="Proteomes" id="UP000016570"/>
    </source>
</evidence>
<comment type="subunit">
    <text evidence="1">Monomer.</text>
</comment>
<dbReference type="Proteomes" id="UP000016570">
    <property type="component" value="Unassembled WGS sequence"/>
</dbReference>
<evidence type="ECO:0000256" key="4">
    <source>
        <dbReference type="ARBA" id="ARBA00023012"/>
    </source>
</evidence>
<evidence type="ECO:0000313" key="7">
    <source>
        <dbReference type="EMBL" id="GAD65836.1"/>
    </source>
</evidence>
<proteinExistence type="predicted"/>
<dbReference type="GO" id="GO:0004672">
    <property type="term" value="F:protein kinase activity"/>
    <property type="evidence" value="ECO:0007669"/>
    <property type="project" value="UniProtKB-ARBA"/>
</dbReference>
<evidence type="ECO:0000256" key="2">
    <source>
        <dbReference type="ARBA" id="ARBA00017260"/>
    </source>
</evidence>
<feature type="modified residue" description="Phosphohistidine" evidence="5">
    <location>
        <position position="56"/>
    </location>
</feature>
<dbReference type="InterPro" id="IPR008207">
    <property type="entry name" value="Sig_transdc_His_kin_Hpt_dom"/>
</dbReference>
<dbReference type="SUPFAM" id="SSF47226">
    <property type="entry name" value="Histidine-containing phosphotransfer domain, HPT domain"/>
    <property type="match status" value="1"/>
</dbReference>
<feature type="domain" description="HPt" evidence="6">
    <location>
        <begin position="17"/>
        <end position="111"/>
    </location>
</feature>
<dbReference type="PROSITE" id="PS50894">
    <property type="entry name" value="HPT"/>
    <property type="match status" value="1"/>
</dbReference>
<keyword evidence="4" id="KW-0902">Two-component regulatory system</keyword>
<dbReference type="Pfam" id="PF01627">
    <property type="entry name" value="Hpt"/>
    <property type="match status" value="1"/>
</dbReference>
<sequence length="111" mass="12009">MEVLNQNKIEQLANDIGEENVPVLLGIFLGELESYIAYLSDPAAADKLSYLREISHALKSSAASFGAEQLCSSAIEIDARVKNGQPLSEAGDVSHMVELLGTTLSRYQQLV</sequence>